<name>A0A3B4ZS33_9TELE</name>
<dbReference type="AlphaFoldDB" id="A0A3B4ZS33"/>
<evidence type="ECO:0000313" key="1">
    <source>
        <dbReference type="Ensembl" id="ENSSPAP00000011065.1"/>
    </source>
</evidence>
<proteinExistence type="predicted"/>
<dbReference type="Ensembl" id="ENSSPAT00000011259.1">
    <property type="protein sequence ID" value="ENSSPAP00000011065.1"/>
    <property type="gene ID" value="ENSSPAG00000008422.1"/>
</dbReference>
<accession>A0A3B4ZS33</accession>
<reference evidence="1" key="1">
    <citation type="submission" date="2023-09" db="UniProtKB">
        <authorList>
            <consortium name="Ensembl"/>
        </authorList>
    </citation>
    <scope>IDENTIFICATION</scope>
</reference>
<sequence>MQLLNFNLLSLGHQKKADMINIPAQLVSLLGLHNHVLFKEINLCLINLKIQKENPKVVTEIDTEDMNITGDNAGPLTLKKKIL</sequence>
<protein>
    <submittedName>
        <fullName evidence="1">Uncharacterized protein</fullName>
    </submittedName>
</protein>
<organism evidence="1">
    <name type="scientific">Stegastes partitus</name>
    <name type="common">bicolor damselfish</name>
    <dbReference type="NCBI Taxonomy" id="144197"/>
    <lineage>
        <taxon>Eukaryota</taxon>
        <taxon>Metazoa</taxon>
        <taxon>Chordata</taxon>
        <taxon>Craniata</taxon>
        <taxon>Vertebrata</taxon>
        <taxon>Euteleostomi</taxon>
        <taxon>Actinopterygii</taxon>
        <taxon>Neopterygii</taxon>
        <taxon>Teleostei</taxon>
        <taxon>Neoteleostei</taxon>
        <taxon>Acanthomorphata</taxon>
        <taxon>Ovalentaria</taxon>
        <taxon>Pomacentridae</taxon>
        <taxon>Stegastes</taxon>
    </lineage>
</organism>